<keyword evidence="14" id="KW-1185">Reference proteome</keyword>
<comment type="similarity">
    <text evidence="11">Belongs to the KdpC family.</text>
</comment>
<organism evidence="13 14">
    <name type="scientific">Streptomyces milbemycinicus</name>
    <dbReference type="NCBI Taxonomy" id="476552"/>
    <lineage>
        <taxon>Bacteria</taxon>
        <taxon>Bacillati</taxon>
        <taxon>Actinomycetota</taxon>
        <taxon>Actinomycetes</taxon>
        <taxon>Kitasatosporales</taxon>
        <taxon>Streptomycetaceae</taxon>
        <taxon>Streptomyces</taxon>
    </lineage>
</organism>
<keyword evidence="6 11" id="KW-0067">ATP-binding</keyword>
<dbReference type="InterPro" id="IPR003820">
    <property type="entry name" value="KdpC"/>
</dbReference>
<feature type="region of interest" description="Disordered" evidence="12">
    <location>
        <begin position="197"/>
        <end position="217"/>
    </location>
</feature>
<dbReference type="Proteomes" id="UP001620295">
    <property type="component" value="Unassembled WGS sequence"/>
</dbReference>
<keyword evidence="4 11" id="KW-0812">Transmembrane</keyword>
<feature type="transmembrane region" description="Helical" evidence="11">
    <location>
        <begin position="20"/>
        <end position="42"/>
    </location>
</feature>
<name>A0ABW8LI66_9ACTN</name>
<comment type="function">
    <text evidence="11">Part of the high-affinity ATP-driven potassium transport (or Kdp) system, which catalyzes the hydrolysis of ATP coupled with the electrogenic transport of potassium into the cytoplasm. This subunit acts as a catalytic chaperone that increases the ATP-binding affinity of the ATP-hydrolyzing subunit KdpB by the formation of a transient KdpB/KdpC/ATP ternary complex.</text>
</comment>
<evidence type="ECO:0000256" key="9">
    <source>
        <dbReference type="ARBA" id="ARBA00023065"/>
    </source>
</evidence>
<sequence length="217" mass="22859">MPGPLPRTVRHHLSALRMLLVFTAVTGILYPLAVTGVTQLALPDQADGSRIERHGRTVGSSLIGQRVGPDPKWFRPRPSAGGYDPLASGASNLGPNNPDLVKAVERRRAAVAAYDKVAPEDVPVDAVTASGSGLDPHISPTYAYQQVNRVAKARALKPATVRRLVADHVQGRVLGFLGEKRVNVVELNAALAGDALSRRARGGGGSGRARPRAAPRG</sequence>
<keyword evidence="7 11" id="KW-0630">Potassium</keyword>
<accession>A0ABW8LI66</accession>
<dbReference type="HAMAP" id="MF_00276">
    <property type="entry name" value="KdpC"/>
    <property type="match status" value="1"/>
</dbReference>
<evidence type="ECO:0000256" key="10">
    <source>
        <dbReference type="ARBA" id="ARBA00023136"/>
    </source>
</evidence>
<keyword evidence="8 11" id="KW-1133">Transmembrane helix</keyword>
<keyword evidence="9 11" id="KW-0406">Ion transport</keyword>
<evidence type="ECO:0000256" key="3">
    <source>
        <dbReference type="ARBA" id="ARBA00022538"/>
    </source>
</evidence>
<gene>
    <name evidence="11 13" type="primary">kdpC</name>
    <name evidence="13" type="ORF">ACI2L5_11805</name>
</gene>
<dbReference type="Pfam" id="PF02669">
    <property type="entry name" value="KdpC"/>
    <property type="match status" value="1"/>
</dbReference>
<reference evidence="13 14" key="1">
    <citation type="submission" date="2024-11" db="EMBL/GenBank/DDBJ databases">
        <title>The Natural Products Discovery Center: Release of the First 8490 Sequenced Strains for Exploring Actinobacteria Biosynthetic Diversity.</title>
        <authorList>
            <person name="Kalkreuter E."/>
            <person name="Kautsar S.A."/>
            <person name="Yang D."/>
            <person name="Bader C.D."/>
            <person name="Teijaro C.N."/>
            <person name="Fluegel L."/>
            <person name="Davis C.M."/>
            <person name="Simpson J.R."/>
            <person name="Lauterbach L."/>
            <person name="Steele A.D."/>
            <person name="Gui C."/>
            <person name="Meng S."/>
            <person name="Li G."/>
            <person name="Viehrig K."/>
            <person name="Ye F."/>
            <person name="Su P."/>
            <person name="Kiefer A.F."/>
            <person name="Nichols A."/>
            <person name="Cepeda A.J."/>
            <person name="Yan W."/>
            <person name="Fan B."/>
            <person name="Jiang Y."/>
            <person name="Adhikari A."/>
            <person name="Zheng C.-J."/>
            <person name="Schuster L."/>
            <person name="Cowan T.M."/>
            <person name="Smanski M.J."/>
            <person name="Chevrette M.G."/>
            <person name="De Carvalho L.P.S."/>
            <person name="Shen B."/>
        </authorList>
    </citation>
    <scope>NUCLEOTIDE SEQUENCE [LARGE SCALE GENOMIC DNA]</scope>
    <source>
        <strain evidence="13 14">NPDC020863</strain>
    </source>
</reference>
<evidence type="ECO:0000256" key="12">
    <source>
        <dbReference type="SAM" id="MobiDB-lite"/>
    </source>
</evidence>
<keyword evidence="2 11" id="KW-1003">Cell membrane</keyword>
<evidence type="ECO:0000256" key="11">
    <source>
        <dbReference type="HAMAP-Rule" id="MF_00276"/>
    </source>
</evidence>
<keyword evidence="5 11" id="KW-0547">Nucleotide-binding</keyword>
<evidence type="ECO:0000256" key="6">
    <source>
        <dbReference type="ARBA" id="ARBA00022840"/>
    </source>
</evidence>
<evidence type="ECO:0000256" key="5">
    <source>
        <dbReference type="ARBA" id="ARBA00022741"/>
    </source>
</evidence>
<evidence type="ECO:0000313" key="14">
    <source>
        <dbReference type="Proteomes" id="UP001620295"/>
    </source>
</evidence>
<evidence type="ECO:0000256" key="8">
    <source>
        <dbReference type="ARBA" id="ARBA00022989"/>
    </source>
</evidence>
<dbReference type="PANTHER" id="PTHR30042">
    <property type="entry name" value="POTASSIUM-TRANSPORTING ATPASE C CHAIN"/>
    <property type="match status" value="1"/>
</dbReference>
<evidence type="ECO:0000256" key="7">
    <source>
        <dbReference type="ARBA" id="ARBA00022958"/>
    </source>
</evidence>
<keyword evidence="10 11" id="KW-0472">Membrane</keyword>
<comment type="subunit">
    <text evidence="11">The system is composed of three essential subunits: KdpA, KdpB and KdpC.</text>
</comment>
<dbReference type="PANTHER" id="PTHR30042:SF2">
    <property type="entry name" value="POTASSIUM-TRANSPORTING ATPASE KDPC SUBUNIT"/>
    <property type="match status" value="1"/>
</dbReference>
<dbReference type="NCBIfam" id="NF001454">
    <property type="entry name" value="PRK00315.1"/>
    <property type="match status" value="1"/>
</dbReference>
<dbReference type="PIRSF" id="PIRSF001296">
    <property type="entry name" value="K_ATPase_KdpC"/>
    <property type="match status" value="1"/>
</dbReference>
<proteinExistence type="inferred from homology"/>
<dbReference type="EMBL" id="JBJDQH010000004">
    <property type="protein sequence ID" value="MFK4265613.1"/>
    <property type="molecule type" value="Genomic_DNA"/>
</dbReference>
<evidence type="ECO:0000256" key="1">
    <source>
        <dbReference type="ARBA" id="ARBA00022448"/>
    </source>
</evidence>
<keyword evidence="3 11" id="KW-0633">Potassium transport</keyword>
<evidence type="ECO:0000256" key="4">
    <source>
        <dbReference type="ARBA" id="ARBA00022692"/>
    </source>
</evidence>
<evidence type="ECO:0000256" key="2">
    <source>
        <dbReference type="ARBA" id="ARBA00022475"/>
    </source>
</evidence>
<protein>
    <recommendedName>
        <fullName evidence="11">Potassium-transporting ATPase KdpC subunit</fullName>
    </recommendedName>
    <alternativeName>
        <fullName evidence="11">ATP phosphohydrolase [potassium-transporting] C chain</fullName>
    </alternativeName>
    <alternativeName>
        <fullName evidence="11">Potassium-binding and translocating subunit C</fullName>
    </alternativeName>
    <alternativeName>
        <fullName evidence="11">Potassium-translocating ATPase C chain</fullName>
    </alternativeName>
</protein>
<dbReference type="RefSeq" id="WP_358643849.1">
    <property type="nucleotide sequence ID" value="NZ_JBFAEV010000028.1"/>
</dbReference>
<keyword evidence="1 11" id="KW-0813">Transport</keyword>
<comment type="subcellular location">
    <subcellularLocation>
        <location evidence="11">Cell membrane</location>
        <topology evidence="11">Single-pass membrane protein</topology>
    </subcellularLocation>
</comment>
<dbReference type="NCBIfam" id="TIGR00681">
    <property type="entry name" value="kdpC"/>
    <property type="match status" value="1"/>
</dbReference>
<comment type="caution">
    <text evidence="13">The sequence shown here is derived from an EMBL/GenBank/DDBJ whole genome shotgun (WGS) entry which is preliminary data.</text>
</comment>
<evidence type="ECO:0000313" key="13">
    <source>
        <dbReference type="EMBL" id="MFK4265613.1"/>
    </source>
</evidence>